<dbReference type="EMBL" id="CP133217">
    <property type="protein sequence ID" value="WML86426.1"/>
    <property type="molecule type" value="Genomic_DNA"/>
</dbReference>
<name>A0AA51MNN6_9GAMM</name>
<dbReference type="RefSeq" id="WP_308871870.1">
    <property type="nucleotide sequence ID" value="NZ_CP133217.1"/>
</dbReference>
<accession>A0AA51MNN6</accession>
<organism evidence="3">
    <name type="scientific">Thiothrix subterranea</name>
    <dbReference type="NCBI Taxonomy" id="2735563"/>
    <lineage>
        <taxon>Bacteria</taxon>
        <taxon>Pseudomonadati</taxon>
        <taxon>Pseudomonadota</taxon>
        <taxon>Gammaproteobacteria</taxon>
        <taxon>Thiotrichales</taxon>
        <taxon>Thiotrichaceae</taxon>
        <taxon>Thiothrix</taxon>
    </lineage>
</organism>
<protein>
    <submittedName>
        <fullName evidence="3">Uncharacterized protein</fullName>
    </submittedName>
</protein>
<feature type="region of interest" description="Disordered" evidence="1">
    <location>
        <begin position="105"/>
        <end position="126"/>
    </location>
</feature>
<evidence type="ECO:0000313" key="3">
    <source>
        <dbReference type="EMBL" id="WML86426.1"/>
    </source>
</evidence>
<keyword evidence="2" id="KW-0732">Signal</keyword>
<feature type="chain" id="PRO_5041376827" evidence="2">
    <location>
        <begin position="44"/>
        <end position="332"/>
    </location>
</feature>
<reference evidence="3" key="1">
    <citation type="submission" date="2023-08" db="EMBL/GenBank/DDBJ databases">
        <title>New molecular markers tilS and rpoB for phylogenetic and monitoring studies of the genus Thiothrix biodiversity.</title>
        <authorList>
            <person name="Ravin N.V."/>
            <person name="Smolyakov D."/>
            <person name="Markov N.D."/>
            <person name="Beletsky A.V."/>
            <person name="Mardanov A.V."/>
            <person name="Rudenko T.S."/>
            <person name="Grabovich M.Y."/>
        </authorList>
    </citation>
    <scope>NUCLEOTIDE SEQUENCE</scope>
    <source>
        <strain evidence="3">DNT52</strain>
    </source>
</reference>
<dbReference type="AlphaFoldDB" id="A0AA51MNN6"/>
<evidence type="ECO:0000256" key="2">
    <source>
        <dbReference type="SAM" id="SignalP"/>
    </source>
</evidence>
<feature type="compositionally biased region" description="Basic and acidic residues" evidence="1">
    <location>
        <begin position="105"/>
        <end position="116"/>
    </location>
</feature>
<gene>
    <name evidence="3" type="ORF">RCG00_19315</name>
</gene>
<dbReference type="Proteomes" id="UP001229862">
    <property type="component" value="Chromosome"/>
</dbReference>
<evidence type="ECO:0000256" key="1">
    <source>
        <dbReference type="SAM" id="MobiDB-lite"/>
    </source>
</evidence>
<sequence length="332" mass="36538">MNNGNPLVNLLFLNRYSLQQSTHRIALVLLVTLGGGVSTSAYAACPANSAPVQFAWENSSGVGAKWAYGDTSNVYTLNYTNSQGNADSVQVSVTMRDPHNINVDPDVRDPGKHHYDPSGACKPSTGETTDAWVGDGSFNDPWDSDCNGDPQKLSTGTGKAYGYPYFTWVLLSSNHEHETYLDFQFSKPTFMDNFTVGDVDATGLKWTYDNFINTESPGNSYQDEVGFSAAYSGNPVPVVLFNQGGGLVFDGNIARSRYDTNQNYNVAPDDPLGTLSAKTTEPFDTFTLMYSNGKDDADDEQANPHLYSWWHTRQLKPLTHCFLLKTRYGNSM</sequence>
<feature type="signal peptide" evidence="2">
    <location>
        <begin position="1"/>
        <end position="43"/>
    </location>
</feature>
<proteinExistence type="predicted"/>